<reference evidence="1" key="1">
    <citation type="submission" date="2020-04" db="EMBL/GenBank/DDBJ databases">
        <authorList>
            <person name="Chiriac C."/>
            <person name="Salcher M."/>
            <person name="Ghai R."/>
            <person name="Kavagutti S V."/>
        </authorList>
    </citation>
    <scope>NUCLEOTIDE SEQUENCE</scope>
</reference>
<organism evidence="1">
    <name type="scientific">uncultured Caudovirales phage</name>
    <dbReference type="NCBI Taxonomy" id="2100421"/>
    <lineage>
        <taxon>Viruses</taxon>
        <taxon>Duplodnaviria</taxon>
        <taxon>Heunggongvirae</taxon>
        <taxon>Uroviricota</taxon>
        <taxon>Caudoviricetes</taxon>
        <taxon>Peduoviridae</taxon>
        <taxon>Maltschvirus</taxon>
        <taxon>Maltschvirus maltsch</taxon>
    </lineage>
</organism>
<gene>
    <name evidence="1" type="ORF">UFOVP20_36</name>
</gene>
<evidence type="ECO:0000313" key="1">
    <source>
        <dbReference type="EMBL" id="CAB4121982.1"/>
    </source>
</evidence>
<protein>
    <submittedName>
        <fullName evidence="1">Uncharacterized protein</fullName>
    </submittedName>
</protein>
<sequence length="131" mass="13322">MLEYSNGTRHAQNQGLITYAGTGAIFSLYAGTQPANANTAITSQVLLVSLVIPGVFGTDVNGTLTLGTVTSGTAANTGTASFFRIFKSDNTTVVMDGSVGTSSADLILNSTSINALQTVGISSGTIIRANQ</sequence>
<name>A0A6J5KLH7_9CAUD</name>
<dbReference type="EMBL" id="LR796156">
    <property type="protein sequence ID" value="CAB4121982.1"/>
    <property type="molecule type" value="Genomic_DNA"/>
</dbReference>
<proteinExistence type="predicted"/>
<accession>A0A6J5KLH7</accession>